<evidence type="ECO:0000256" key="2">
    <source>
        <dbReference type="ARBA" id="ARBA00022598"/>
    </source>
</evidence>
<dbReference type="NCBIfam" id="NF004837">
    <property type="entry name" value="PRK06187.1"/>
    <property type="match status" value="1"/>
</dbReference>
<evidence type="ECO:0000256" key="1">
    <source>
        <dbReference type="ARBA" id="ARBA00006432"/>
    </source>
</evidence>
<dbReference type="Gene3D" id="3.30.300.30">
    <property type="match status" value="1"/>
</dbReference>
<keyword evidence="8" id="KW-1185">Reference proteome</keyword>
<dbReference type="Pfam" id="PF00501">
    <property type="entry name" value="AMP-binding"/>
    <property type="match status" value="1"/>
</dbReference>
<comment type="similarity">
    <text evidence="1">Belongs to the ATP-dependent AMP-binding enzyme family.</text>
</comment>
<reference evidence="7 8" key="1">
    <citation type="submission" date="2024-04" db="EMBL/GenBank/DDBJ databases">
        <title>Novel species of the genus Ideonella isolated from streams.</title>
        <authorList>
            <person name="Lu H."/>
        </authorList>
    </citation>
    <scope>NUCLEOTIDE SEQUENCE [LARGE SCALE GENOMIC DNA]</scope>
    <source>
        <strain evidence="7 8">DXS22W</strain>
    </source>
</reference>
<dbReference type="RefSeq" id="WP_341412722.1">
    <property type="nucleotide sequence ID" value="NZ_JBBUTH010000010.1"/>
</dbReference>
<keyword evidence="2 7" id="KW-0436">Ligase</keyword>
<dbReference type="Pfam" id="PF13193">
    <property type="entry name" value="AMP-binding_C"/>
    <property type="match status" value="1"/>
</dbReference>
<comment type="caution">
    <text evidence="7">The sequence shown here is derived from an EMBL/GenBank/DDBJ whole genome shotgun (WGS) entry which is preliminary data.</text>
</comment>
<dbReference type="PANTHER" id="PTHR43859">
    <property type="entry name" value="ACYL-ACTIVATING ENZYME"/>
    <property type="match status" value="1"/>
</dbReference>
<dbReference type="Gene3D" id="3.40.50.12780">
    <property type="entry name" value="N-terminal domain of ligase-like"/>
    <property type="match status" value="1"/>
</dbReference>
<dbReference type="PANTHER" id="PTHR43859:SF4">
    <property type="entry name" value="BUTANOATE--COA LIGASE AAE1-RELATED"/>
    <property type="match status" value="1"/>
</dbReference>
<evidence type="ECO:0000259" key="5">
    <source>
        <dbReference type="Pfam" id="PF00501"/>
    </source>
</evidence>
<evidence type="ECO:0000259" key="6">
    <source>
        <dbReference type="Pfam" id="PF13193"/>
    </source>
</evidence>
<evidence type="ECO:0000256" key="4">
    <source>
        <dbReference type="ARBA" id="ARBA00023098"/>
    </source>
</evidence>
<dbReference type="EMBL" id="JBBUTH010000010">
    <property type="protein sequence ID" value="MEK8052989.1"/>
    <property type="molecule type" value="Genomic_DNA"/>
</dbReference>
<feature type="domain" description="AMP-binding enzyme C-terminal" evidence="6">
    <location>
        <begin position="457"/>
        <end position="532"/>
    </location>
</feature>
<evidence type="ECO:0000256" key="3">
    <source>
        <dbReference type="ARBA" id="ARBA00022832"/>
    </source>
</evidence>
<dbReference type="PROSITE" id="PS00455">
    <property type="entry name" value="AMP_BINDING"/>
    <property type="match status" value="1"/>
</dbReference>
<dbReference type="SUPFAM" id="SSF56801">
    <property type="entry name" value="Acetyl-CoA synthetase-like"/>
    <property type="match status" value="1"/>
</dbReference>
<keyword evidence="3" id="KW-0276">Fatty acid metabolism</keyword>
<proteinExistence type="inferred from homology"/>
<sequence>MPPPVLPGLIMDKPLMISSIIEHAARYHTDTEIVARTIDGGLHRYTYGQAHARMRQLAHAITRLGMRMGDRVGALAWNTHHQFEMFYGVSGTGAVLHTVNPRLHLEQIVYIINHAEDRLLFIDAMTLPIVEKIASQLSTVEAFVMMDHRATMPASTTLPKPLLCYEELLAAEAPDYVWPEFDERSASTICYTSGTTGNPKGVVYSHRSAMLVAMMFGPLVGLRSENGDLPVLMPMAPMFHGNAWQFPYLAPMHGAKLVLPGRNYEPDKLYELLEGERVTLTCGVPTFWLIILDWLQRNGKRFSTLRYSLSSGSAVPRSLMATLDRDYGVEILQAWGMTEALGGSSVLMAPSAEPRSFDERVDARMSSGRAACGVRYRLVDDDGHELPQDGKTVGHFRVQAPWVSSAYFKNEGGSALDEDGWLKTGDLATIAPDGRIQLTDRSKDVIKSGGEWISSIELENVAVGHPEVLQAAVIAVAHPKWQERPLLVAVRKPGSTLTPHALIDFMRGKVADWWLPDDVAFVEAMPMTGTGKVHKLTLRQQFAGHVLPGVQRNA</sequence>
<evidence type="ECO:0000313" key="8">
    <source>
        <dbReference type="Proteomes" id="UP001365405"/>
    </source>
</evidence>
<keyword evidence="4" id="KW-0443">Lipid metabolism</keyword>
<dbReference type="InterPro" id="IPR000873">
    <property type="entry name" value="AMP-dep_synth/lig_dom"/>
</dbReference>
<accession>A0ABU9CMD3</accession>
<dbReference type="InterPro" id="IPR025110">
    <property type="entry name" value="AMP-bd_C"/>
</dbReference>
<dbReference type="CDD" id="cd12119">
    <property type="entry name" value="ttLC_FACS_AlkK_like"/>
    <property type="match status" value="1"/>
</dbReference>
<dbReference type="InterPro" id="IPR020845">
    <property type="entry name" value="AMP-binding_CS"/>
</dbReference>
<protein>
    <submittedName>
        <fullName evidence="7">Long-chain fatty acid--CoA ligase</fullName>
    </submittedName>
</protein>
<gene>
    <name evidence="7" type="ORF">AACH10_22240</name>
</gene>
<name>A0ABU9CMD3_9BURK</name>
<dbReference type="InterPro" id="IPR045851">
    <property type="entry name" value="AMP-bd_C_sf"/>
</dbReference>
<evidence type="ECO:0000313" key="7">
    <source>
        <dbReference type="EMBL" id="MEK8052989.1"/>
    </source>
</evidence>
<organism evidence="7 8">
    <name type="scientific">Pseudaquabacterium inlustre</name>
    <dbReference type="NCBI Taxonomy" id="2984192"/>
    <lineage>
        <taxon>Bacteria</taxon>
        <taxon>Pseudomonadati</taxon>
        <taxon>Pseudomonadota</taxon>
        <taxon>Betaproteobacteria</taxon>
        <taxon>Burkholderiales</taxon>
        <taxon>Sphaerotilaceae</taxon>
        <taxon>Pseudaquabacterium</taxon>
    </lineage>
</organism>
<feature type="domain" description="AMP-dependent synthetase/ligase" evidence="5">
    <location>
        <begin position="23"/>
        <end position="408"/>
    </location>
</feature>
<dbReference type="Proteomes" id="UP001365405">
    <property type="component" value="Unassembled WGS sequence"/>
</dbReference>
<dbReference type="InterPro" id="IPR042099">
    <property type="entry name" value="ANL_N_sf"/>
</dbReference>
<dbReference type="GO" id="GO:0016874">
    <property type="term" value="F:ligase activity"/>
    <property type="evidence" value="ECO:0007669"/>
    <property type="project" value="UniProtKB-KW"/>
</dbReference>